<dbReference type="EMBL" id="JARJCN010000021">
    <property type="protein sequence ID" value="KAJ7090754.1"/>
    <property type="molecule type" value="Genomic_DNA"/>
</dbReference>
<dbReference type="Proteomes" id="UP001222325">
    <property type="component" value="Unassembled WGS sequence"/>
</dbReference>
<feature type="transmembrane region" description="Helical" evidence="1">
    <location>
        <begin position="24"/>
        <end position="45"/>
    </location>
</feature>
<evidence type="ECO:0000313" key="2">
    <source>
        <dbReference type="EMBL" id="KAJ7090754.1"/>
    </source>
</evidence>
<sequence length="325" mass="35060">MAYIVDPTVFENYWSLVVEQVCTTAMVVLLYGVFAVLSFLAVHLLCHRRAPGRRALLALTAAMALLATAQLALHCATAALALRLLAAAVRDGWTVYPPAIPTAAERLYGALALTQDVFLVTNTVLTDGLLVYRCYLVWGRPRKAFLVLPFLLMLGTLATGYVTSYDEDYSDGPPHLDPRIVFVLNFITNFTLMSLIAGRIWWVTRAQRAILGPEFSSRLESGAIYCGGLIFQVVGLSVQGSNILAFPVYISHGTISQLVNIVPTLIVVRVGLGHTVPTAADAASALARSRGPNIPLPLVFAPVGRSGCESSEAGVRLELESFGQK</sequence>
<feature type="transmembrane region" description="Helical" evidence="1">
    <location>
        <begin position="144"/>
        <end position="162"/>
    </location>
</feature>
<dbReference type="AlphaFoldDB" id="A0AAD6XN97"/>
<name>A0AAD6XN97_9AGAR</name>
<evidence type="ECO:0000313" key="3">
    <source>
        <dbReference type="Proteomes" id="UP001222325"/>
    </source>
</evidence>
<feature type="transmembrane region" description="Helical" evidence="1">
    <location>
        <begin position="107"/>
        <end position="132"/>
    </location>
</feature>
<organism evidence="2 3">
    <name type="scientific">Mycena belliarum</name>
    <dbReference type="NCBI Taxonomy" id="1033014"/>
    <lineage>
        <taxon>Eukaryota</taxon>
        <taxon>Fungi</taxon>
        <taxon>Dikarya</taxon>
        <taxon>Basidiomycota</taxon>
        <taxon>Agaricomycotina</taxon>
        <taxon>Agaricomycetes</taxon>
        <taxon>Agaricomycetidae</taxon>
        <taxon>Agaricales</taxon>
        <taxon>Marasmiineae</taxon>
        <taxon>Mycenaceae</taxon>
        <taxon>Mycena</taxon>
    </lineage>
</organism>
<keyword evidence="3" id="KW-1185">Reference proteome</keyword>
<feature type="transmembrane region" description="Helical" evidence="1">
    <location>
        <begin position="182"/>
        <end position="202"/>
    </location>
</feature>
<keyword evidence="1" id="KW-0472">Membrane</keyword>
<proteinExistence type="predicted"/>
<keyword evidence="1" id="KW-0812">Transmembrane</keyword>
<reference evidence="2" key="1">
    <citation type="submission" date="2023-03" db="EMBL/GenBank/DDBJ databases">
        <title>Massive genome expansion in bonnet fungi (Mycena s.s.) driven by repeated elements and novel gene families across ecological guilds.</title>
        <authorList>
            <consortium name="Lawrence Berkeley National Laboratory"/>
            <person name="Harder C.B."/>
            <person name="Miyauchi S."/>
            <person name="Viragh M."/>
            <person name="Kuo A."/>
            <person name="Thoen E."/>
            <person name="Andreopoulos B."/>
            <person name="Lu D."/>
            <person name="Skrede I."/>
            <person name="Drula E."/>
            <person name="Henrissat B."/>
            <person name="Morin E."/>
            <person name="Kohler A."/>
            <person name="Barry K."/>
            <person name="LaButti K."/>
            <person name="Morin E."/>
            <person name="Salamov A."/>
            <person name="Lipzen A."/>
            <person name="Mereny Z."/>
            <person name="Hegedus B."/>
            <person name="Baldrian P."/>
            <person name="Stursova M."/>
            <person name="Weitz H."/>
            <person name="Taylor A."/>
            <person name="Grigoriev I.V."/>
            <person name="Nagy L.G."/>
            <person name="Martin F."/>
            <person name="Kauserud H."/>
        </authorList>
    </citation>
    <scope>NUCLEOTIDE SEQUENCE</scope>
    <source>
        <strain evidence="2">CBHHK173m</strain>
    </source>
</reference>
<evidence type="ECO:0000256" key="1">
    <source>
        <dbReference type="SAM" id="Phobius"/>
    </source>
</evidence>
<accession>A0AAD6XN97</accession>
<comment type="caution">
    <text evidence="2">The sequence shown here is derived from an EMBL/GenBank/DDBJ whole genome shotgun (WGS) entry which is preliminary data.</text>
</comment>
<gene>
    <name evidence="2" type="ORF">B0H15DRAFT_978178</name>
</gene>
<feature type="transmembrane region" description="Helical" evidence="1">
    <location>
        <begin position="57"/>
        <end position="87"/>
    </location>
</feature>
<keyword evidence="1" id="KW-1133">Transmembrane helix</keyword>
<protein>
    <submittedName>
        <fullName evidence="2">Uncharacterized protein</fullName>
    </submittedName>
</protein>